<proteinExistence type="predicted"/>
<evidence type="ECO:0000313" key="2">
    <source>
        <dbReference type="EMBL" id="KAK0041664.1"/>
    </source>
</evidence>
<feature type="transmembrane region" description="Helical" evidence="1">
    <location>
        <begin position="54"/>
        <end position="72"/>
    </location>
</feature>
<reference evidence="2" key="1">
    <citation type="journal article" date="2023" name="PLoS Negl. Trop. Dis.">
        <title>A genome sequence for Biomphalaria pfeifferi, the major vector snail for the human-infecting parasite Schistosoma mansoni.</title>
        <authorList>
            <person name="Bu L."/>
            <person name="Lu L."/>
            <person name="Laidemitt M.R."/>
            <person name="Zhang S.M."/>
            <person name="Mutuku M."/>
            <person name="Mkoji G."/>
            <person name="Steinauer M."/>
            <person name="Loker E.S."/>
        </authorList>
    </citation>
    <scope>NUCLEOTIDE SEQUENCE</scope>
    <source>
        <strain evidence="2">KasaAsao</strain>
    </source>
</reference>
<name>A0AAD8AU35_BIOPF</name>
<keyword evidence="1" id="KW-1133">Transmembrane helix</keyword>
<dbReference type="GO" id="GO:0099604">
    <property type="term" value="F:ligand-gated calcium channel activity"/>
    <property type="evidence" value="ECO:0007669"/>
    <property type="project" value="TreeGrafter"/>
</dbReference>
<dbReference type="PANTHER" id="PTHR13800:SF12">
    <property type="entry name" value="TRANSIENT RECEPTOR POTENTIAL CATION CHANNEL SUBFAMILY M MEMBER-LIKE 2"/>
    <property type="match status" value="1"/>
</dbReference>
<feature type="transmembrane region" description="Helical" evidence="1">
    <location>
        <begin position="20"/>
        <end position="42"/>
    </location>
</feature>
<dbReference type="PANTHER" id="PTHR13800">
    <property type="entry name" value="TRANSIENT RECEPTOR POTENTIAL CATION CHANNEL, SUBFAMILY M, MEMBER 6"/>
    <property type="match status" value="1"/>
</dbReference>
<evidence type="ECO:0000313" key="3">
    <source>
        <dbReference type="Proteomes" id="UP001233172"/>
    </source>
</evidence>
<sequence length="178" mass="20816">MFGPQYCRGISKSRKQCRYYISDPFNILDLLSIGIAIMAWSLRLAAYVNPEEQRVMTAARYLLCLNFMLYMYRFQEFFYQNKLLGPMLVVIKDMSILYPEKKITRTIAYTVFRRGFWAMMGEYSLEEVEHYSDDACIDNHQVNSTCPTADGRYTIPILLAGYVLFVQILMINLLVALF</sequence>
<accession>A0AAD8AU35</accession>
<keyword evidence="1" id="KW-0472">Membrane</keyword>
<keyword evidence="3" id="KW-1185">Reference proteome</keyword>
<dbReference type="EMBL" id="JASAOG010000266">
    <property type="protein sequence ID" value="KAK0041664.1"/>
    <property type="molecule type" value="Genomic_DNA"/>
</dbReference>
<dbReference type="InterPro" id="IPR050927">
    <property type="entry name" value="TRPM"/>
</dbReference>
<keyword evidence="1" id="KW-0812">Transmembrane</keyword>
<organism evidence="2 3">
    <name type="scientific">Biomphalaria pfeifferi</name>
    <name type="common">Bloodfluke planorb</name>
    <name type="synonym">Freshwater snail</name>
    <dbReference type="NCBI Taxonomy" id="112525"/>
    <lineage>
        <taxon>Eukaryota</taxon>
        <taxon>Metazoa</taxon>
        <taxon>Spiralia</taxon>
        <taxon>Lophotrochozoa</taxon>
        <taxon>Mollusca</taxon>
        <taxon>Gastropoda</taxon>
        <taxon>Heterobranchia</taxon>
        <taxon>Euthyneura</taxon>
        <taxon>Panpulmonata</taxon>
        <taxon>Hygrophila</taxon>
        <taxon>Lymnaeoidea</taxon>
        <taxon>Planorbidae</taxon>
        <taxon>Biomphalaria</taxon>
    </lineage>
</organism>
<reference evidence="2" key="2">
    <citation type="submission" date="2023-04" db="EMBL/GenBank/DDBJ databases">
        <authorList>
            <person name="Bu L."/>
            <person name="Lu L."/>
            <person name="Laidemitt M.R."/>
            <person name="Zhang S.M."/>
            <person name="Mutuku M."/>
            <person name="Mkoji G."/>
            <person name="Steinauer M."/>
            <person name="Loker E.S."/>
        </authorList>
    </citation>
    <scope>NUCLEOTIDE SEQUENCE</scope>
    <source>
        <strain evidence="2">KasaAsao</strain>
        <tissue evidence="2">Whole Snail</tissue>
    </source>
</reference>
<keyword evidence="2" id="KW-0675">Receptor</keyword>
<feature type="non-terminal residue" evidence="2">
    <location>
        <position position="178"/>
    </location>
</feature>
<dbReference type="Proteomes" id="UP001233172">
    <property type="component" value="Unassembled WGS sequence"/>
</dbReference>
<feature type="transmembrane region" description="Helical" evidence="1">
    <location>
        <begin position="157"/>
        <end position="177"/>
    </location>
</feature>
<evidence type="ECO:0000256" key="1">
    <source>
        <dbReference type="SAM" id="Phobius"/>
    </source>
</evidence>
<comment type="caution">
    <text evidence="2">The sequence shown here is derived from an EMBL/GenBank/DDBJ whole genome shotgun (WGS) entry which is preliminary data.</text>
</comment>
<dbReference type="AlphaFoldDB" id="A0AAD8AU35"/>
<protein>
    <submittedName>
        <fullName evidence="2">Transient receptor potential cation channel subfamily M member 2</fullName>
    </submittedName>
</protein>
<gene>
    <name evidence="2" type="ORF">Bpfe_028906</name>
</gene>
<dbReference type="GO" id="GO:0005886">
    <property type="term" value="C:plasma membrane"/>
    <property type="evidence" value="ECO:0007669"/>
    <property type="project" value="TreeGrafter"/>
</dbReference>